<evidence type="ECO:0000313" key="6">
    <source>
        <dbReference type="Proteomes" id="UP000007490"/>
    </source>
</evidence>
<reference evidence="6" key="1">
    <citation type="submission" date="2011-02" db="EMBL/GenBank/DDBJ databases">
        <title>Complete sequence of Methanobacterium sp. AL-21.</title>
        <authorList>
            <consortium name="US DOE Joint Genome Institute"/>
            <person name="Lucas S."/>
            <person name="Copeland A."/>
            <person name="Lapidus A."/>
            <person name="Cheng J.-F."/>
            <person name="Goodwin L."/>
            <person name="Pitluck S."/>
            <person name="Chertkov O."/>
            <person name="Detter J.C."/>
            <person name="Han C."/>
            <person name="Tapia R."/>
            <person name="Land M."/>
            <person name="Hauser L."/>
            <person name="Kyrpides N."/>
            <person name="Ivanova N."/>
            <person name="Mikhailova N."/>
            <person name="Pagani I."/>
            <person name="Cadillo-Quiroz H."/>
            <person name="Imachi H."/>
            <person name="Zinder S."/>
            <person name="Liu W."/>
            <person name="Woyke T."/>
        </authorList>
    </citation>
    <scope>NUCLEOTIDE SEQUENCE [LARGE SCALE GENOMIC DNA]</scope>
    <source>
        <strain evidence="6">AL-21</strain>
    </source>
</reference>
<keyword evidence="3" id="KW-0812">Transmembrane</keyword>
<dbReference type="PANTHER" id="PTHR34216:SF3">
    <property type="entry name" value="POLY-BETA-1,6-N-ACETYL-D-GLUCOSAMINE N-DEACETYLASE"/>
    <property type="match status" value="1"/>
</dbReference>
<dbReference type="InterPro" id="IPR011330">
    <property type="entry name" value="Glyco_hydro/deAcase_b/a-brl"/>
</dbReference>
<dbReference type="CDD" id="cd10970">
    <property type="entry name" value="CE4_DAC_u1_6s"/>
    <property type="match status" value="1"/>
</dbReference>
<dbReference type="SUPFAM" id="SSF88713">
    <property type="entry name" value="Glycoside hydrolase/deacetylase"/>
    <property type="match status" value="1"/>
</dbReference>
<keyword evidence="3" id="KW-0472">Membrane</keyword>
<dbReference type="GO" id="GO:0016810">
    <property type="term" value="F:hydrolase activity, acting on carbon-nitrogen (but not peptide) bonds"/>
    <property type="evidence" value="ECO:0007669"/>
    <property type="project" value="InterPro"/>
</dbReference>
<dbReference type="NCBIfam" id="TIGR01451">
    <property type="entry name" value="B_ant_repeat"/>
    <property type="match status" value="1"/>
</dbReference>
<dbReference type="GO" id="GO:0005576">
    <property type="term" value="C:extracellular region"/>
    <property type="evidence" value="ECO:0007669"/>
    <property type="project" value="UniProtKB-SubCell"/>
</dbReference>
<dbReference type="InterPro" id="IPR002509">
    <property type="entry name" value="NODB_dom"/>
</dbReference>
<dbReference type="InterPro" id="IPR051398">
    <property type="entry name" value="Polysacch_Deacetylase"/>
</dbReference>
<dbReference type="HOGENOM" id="CLU_282087_0_0_2"/>
<keyword evidence="2" id="KW-0732">Signal</keyword>
<evidence type="ECO:0000256" key="2">
    <source>
        <dbReference type="ARBA" id="ARBA00022729"/>
    </source>
</evidence>
<sequence>MISGVYTISSMKLNRTIEDNYKGIFILIIIFLFILTMGSSNAASTGNTSKAVASHQISNSGLNNQDSSQSSTFTIENQFRSAGNDGYPNPGKIVTSANYTKWVWTNIIVTNNGPDDSNITLRDKGTGFVFYNPKIGWNGWVRINDGTGWKKDTTFNVKTGTGTYFIPNGSSYQIAILGYINSTGTIRNDVTETDQDTKGPDIYPSTYETLKVPDAAIIRLNGEFLNSLNGSPVNSSKYKNWIYSVTRAFNQGPNSTKAVFKIYTYGLTSNGTYAVSRDDGKTWKYSDNSFDLNTKLWTTSIPSDGSWLLAVYSRITKWDSPKSTVYLLSQNVYNPYGADNVRPKCLIVFDDGNEAQYAIAFKYMQSLGIIGTAYVNGYNIGTEGVLTVDELKEMAAAGWIIGNHGYNHKDLIQLSDDDIQSEISNGINFLTSIGLPEGALNLAFPGGYYNNDVLEIMKNLGVLTGRSTNGELIYSLNGLDLYRLPAYTILNTTSVSSVTGYVDNAIQSGSNIVLLFHDIAPGSSDSYVYPEADFKAIMDYIYSTGIDCININQLYSLATDVPINVPPYDLDSNTVLPYVESTGILNNTSIIEVPTPMADVAVKVNASNNSPGYGDKIILTITVTNNGPDVAENVTVGEWLDGDFFKYISDNGSGTYDPNTTIWTVGDLESGESKVLKLIVQIVTSNSIIKNTATYNSGSTDDSNLCNNYQEIDMYVPPRTYITVNSANTYVGDKVQLVIALVDENNNPIANKVVNLTVNGKDYSATTNSEGIATIIYTTDRAGTFNLVTNFYNDHDFSSSSNINTLKVIKKPTTIISTNIKTYNGDSAVLTARLYDTNSANYLANRTVKFLINGIIMGTAKTNINGTAILQYIIKQKPGSYNLTSIFNQDNMYSTSYLQTILTVVKTPTSIKINSTKGYLQDTVHLIATVWNSHKNMTATNKTVKFYVYNQYVGSALTNKSGIATLNYHINLKTAGNYPIKAVTLDDTNYIGSTDNANLVVKRIITLISSEVTIKQIRYSVNASSYRGFNVIVQAQLKDSHKNKLSGKEVNFYVDGKLIGKSKTNKSGIATYNYISKPTSNKKTIKVYFASDNTFIGCSNTKSLKISN</sequence>
<dbReference type="KEGG" id="mel:Metbo_0894"/>
<dbReference type="Pfam" id="PF01345">
    <property type="entry name" value="DUF11"/>
    <property type="match status" value="1"/>
</dbReference>
<evidence type="ECO:0000259" key="4">
    <source>
        <dbReference type="PROSITE" id="PS51677"/>
    </source>
</evidence>
<proteinExistence type="predicted"/>
<dbReference type="eggNOG" id="arCOG02488">
    <property type="taxonomic scope" value="Archaea"/>
</dbReference>
<keyword evidence="6" id="KW-1185">Reference proteome</keyword>
<dbReference type="InterPro" id="IPR001434">
    <property type="entry name" value="OmcB-like_DUF11"/>
</dbReference>
<dbReference type="Proteomes" id="UP000007490">
    <property type="component" value="Chromosome"/>
</dbReference>
<organism evidence="5 6">
    <name type="scientific">Methanobacterium lacus (strain AL-21)</name>
    <dbReference type="NCBI Taxonomy" id="877455"/>
    <lineage>
        <taxon>Archaea</taxon>
        <taxon>Methanobacteriati</taxon>
        <taxon>Methanobacteriota</taxon>
        <taxon>Methanomada group</taxon>
        <taxon>Methanobacteria</taxon>
        <taxon>Methanobacteriales</taxon>
        <taxon>Methanobacteriaceae</taxon>
        <taxon>Methanobacterium</taxon>
    </lineage>
</organism>
<dbReference type="InterPro" id="IPR013783">
    <property type="entry name" value="Ig-like_fold"/>
</dbReference>
<dbReference type="Pfam" id="PF01522">
    <property type="entry name" value="Polysacc_deac_1"/>
    <property type="match status" value="1"/>
</dbReference>
<feature type="transmembrane region" description="Helical" evidence="3">
    <location>
        <begin position="21"/>
        <end position="40"/>
    </location>
</feature>
<name>F0TBR6_METLA</name>
<dbReference type="Gene3D" id="2.60.40.10">
    <property type="entry name" value="Immunoglobulins"/>
    <property type="match status" value="4"/>
</dbReference>
<dbReference type="InterPro" id="IPR008964">
    <property type="entry name" value="Invasin/intimin_cell_adhesion"/>
</dbReference>
<evidence type="ECO:0000313" key="5">
    <source>
        <dbReference type="EMBL" id="ADZ09143.1"/>
    </source>
</evidence>
<evidence type="ECO:0000256" key="1">
    <source>
        <dbReference type="ARBA" id="ARBA00004613"/>
    </source>
</evidence>
<comment type="subcellular location">
    <subcellularLocation>
        <location evidence="1">Secreted</location>
    </subcellularLocation>
</comment>
<reference evidence="5 6" key="2">
    <citation type="journal article" date="2014" name="Int. J. Syst. Evol. Microbiol.">
        <title>Methanobacterium paludis sp. nov. and a novel strain of Methanobacterium lacus isolated from northern peatlands.</title>
        <authorList>
            <person name="Cadillo-Quiroz H."/>
            <person name="Brauer S.L."/>
            <person name="Goodson N."/>
            <person name="Yavitt J.B."/>
            <person name="Zinder S.H."/>
        </authorList>
    </citation>
    <scope>NUCLEOTIDE SEQUENCE [LARGE SCALE GENOMIC DNA]</scope>
    <source>
        <strain evidence="5 6">AL-21</strain>
    </source>
</reference>
<dbReference type="EMBL" id="CP002551">
    <property type="protein sequence ID" value="ADZ09143.1"/>
    <property type="molecule type" value="Genomic_DNA"/>
</dbReference>
<dbReference type="AlphaFoldDB" id="F0TBR6"/>
<gene>
    <name evidence="5" type="ordered locus">Metbo_0894</name>
</gene>
<dbReference type="InterPro" id="IPR047589">
    <property type="entry name" value="DUF11_rpt"/>
</dbReference>
<feature type="domain" description="NodB homology" evidence="4">
    <location>
        <begin position="343"/>
        <end position="554"/>
    </location>
</feature>
<dbReference type="eggNOG" id="arCOG02878">
    <property type="taxonomic scope" value="Archaea"/>
</dbReference>
<dbReference type="PANTHER" id="PTHR34216">
    <property type="match status" value="1"/>
</dbReference>
<dbReference type="SUPFAM" id="SSF49373">
    <property type="entry name" value="Invasin/intimin cell-adhesion fragments"/>
    <property type="match status" value="2"/>
</dbReference>
<accession>F0TBR6</accession>
<dbReference type="eggNOG" id="arCOG07611">
    <property type="taxonomic scope" value="Archaea"/>
</dbReference>
<dbReference type="Gene3D" id="3.20.20.370">
    <property type="entry name" value="Glycoside hydrolase/deacetylase"/>
    <property type="match status" value="1"/>
</dbReference>
<dbReference type="GO" id="GO:0005975">
    <property type="term" value="P:carbohydrate metabolic process"/>
    <property type="evidence" value="ECO:0007669"/>
    <property type="project" value="InterPro"/>
</dbReference>
<dbReference type="PROSITE" id="PS51677">
    <property type="entry name" value="NODB"/>
    <property type="match status" value="1"/>
</dbReference>
<keyword evidence="3" id="KW-1133">Transmembrane helix</keyword>
<protein>
    <submittedName>
        <fullName evidence="5">Conserved repeat domain protein</fullName>
    </submittedName>
</protein>
<evidence type="ECO:0000256" key="3">
    <source>
        <dbReference type="SAM" id="Phobius"/>
    </source>
</evidence>